<name>A0ABD2A924_VESSQ</name>
<protein>
    <submittedName>
        <fullName evidence="2">Uncharacterized protein</fullName>
    </submittedName>
</protein>
<comment type="caution">
    <text evidence="2">The sequence shown here is derived from an EMBL/GenBank/DDBJ whole genome shotgun (WGS) entry which is preliminary data.</text>
</comment>
<keyword evidence="1" id="KW-1133">Transmembrane helix</keyword>
<evidence type="ECO:0000313" key="2">
    <source>
        <dbReference type="EMBL" id="KAL2716290.1"/>
    </source>
</evidence>
<reference evidence="2 3" key="1">
    <citation type="journal article" date="2024" name="Ann. Entomol. Soc. Am.">
        <title>Genomic analyses of the southern and eastern yellowjacket wasps (Hymenoptera: Vespidae) reveal evolutionary signatures of social life.</title>
        <authorList>
            <person name="Catto M.A."/>
            <person name="Caine P.B."/>
            <person name="Orr S.E."/>
            <person name="Hunt B.G."/>
            <person name="Goodisman M.A.D."/>
        </authorList>
    </citation>
    <scope>NUCLEOTIDE SEQUENCE [LARGE SCALE GENOMIC DNA]</scope>
    <source>
        <strain evidence="2">233</strain>
        <tissue evidence="2">Head and thorax</tissue>
    </source>
</reference>
<keyword evidence="1" id="KW-0812">Transmembrane</keyword>
<proteinExistence type="predicted"/>
<feature type="transmembrane region" description="Helical" evidence="1">
    <location>
        <begin position="43"/>
        <end position="64"/>
    </location>
</feature>
<feature type="transmembrane region" description="Helical" evidence="1">
    <location>
        <begin position="70"/>
        <end position="92"/>
    </location>
</feature>
<dbReference type="Proteomes" id="UP001607302">
    <property type="component" value="Unassembled WGS sequence"/>
</dbReference>
<evidence type="ECO:0000256" key="1">
    <source>
        <dbReference type="SAM" id="Phobius"/>
    </source>
</evidence>
<dbReference type="EMBL" id="JAUDFV010000154">
    <property type="protein sequence ID" value="KAL2716290.1"/>
    <property type="molecule type" value="Genomic_DNA"/>
</dbReference>
<sequence>MDRYRDSSIKIPRSFLCPFEKSTIIVTINLLGCFVKIKKEKTLIKVVVVVVVVIVVVVEIVIVVESAMMVSSRVVSVVLVVLVVEEVVEVVVEKRRCFREPRSTFNHLRSITSAEKTEHRLATGRESETMSAFNSSSLKDDTPEERIWILDIEEFFALVKQERKGVKIMERLTTSCLEDEKAAKTIHRDRARRE</sequence>
<keyword evidence="3" id="KW-1185">Reference proteome</keyword>
<gene>
    <name evidence="2" type="ORF">V1478_013966</name>
</gene>
<dbReference type="AlphaFoldDB" id="A0ABD2A924"/>
<evidence type="ECO:0000313" key="3">
    <source>
        <dbReference type="Proteomes" id="UP001607302"/>
    </source>
</evidence>
<organism evidence="2 3">
    <name type="scientific">Vespula squamosa</name>
    <name type="common">Southern yellow jacket</name>
    <name type="synonym">Wasp</name>
    <dbReference type="NCBI Taxonomy" id="30214"/>
    <lineage>
        <taxon>Eukaryota</taxon>
        <taxon>Metazoa</taxon>
        <taxon>Ecdysozoa</taxon>
        <taxon>Arthropoda</taxon>
        <taxon>Hexapoda</taxon>
        <taxon>Insecta</taxon>
        <taxon>Pterygota</taxon>
        <taxon>Neoptera</taxon>
        <taxon>Endopterygota</taxon>
        <taxon>Hymenoptera</taxon>
        <taxon>Apocrita</taxon>
        <taxon>Aculeata</taxon>
        <taxon>Vespoidea</taxon>
        <taxon>Vespidae</taxon>
        <taxon>Vespinae</taxon>
        <taxon>Vespula</taxon>
    </lineage>
</organism>
<accession>A0ABD2A924</accession>
<keyword evidence="1" id="KW-0472">Membrane</keyword>